<dbReference type="InterPro" id="IPR007345">
    <property type="entry name" value="Polysacch_pyruvyl_Trfase"/>
</dbReference>
<dbReference type="AlphaFoldDB" id="A0A848DH92"/>
<feature type="domain" description="Polysaccharide pyruvyl transferase" evidence="1">
    <location>
        <begin position="14"/>
        <end position="205"/>
    </location>
</feature>
<dbReference type="Proteomes" id="UP000586918">
    <property type="component" value="Unassembled WGS sequence"/>
</dbReference>
<protein>
    <submittedName>
        <fullName evidence="2">Polysaccharide pyruvyl transferase family protein</fullName>
    </submittedName>
</protein>
<dbReference type="RefSeq" id="WP_169412468.1">
    <property type="nucleotide sequence ID" value="NZ_JAAXKZ010000027.1"/>
</dbReference>
<gene>
    <name evidence="2" type="ORF">HF519_10090</name>
</gene>
<organism evidence="2 3">
    <name type="scientific">Pseudonocardia bannensis</name>
    <dbReference type="NCBI Taxonomy" id="630973"/>
    <lineage>
        <taxon>Bacteria</taxon>
        <taxon>Bacillati</taxon>
        <taxon>Actinomycetota</taxon>
        <taxon>Actinomycetes</taxon>
        <taxon>Pseudonocardiales</taxon>
        <taxon>Pseudonocardiaceae</taxon>
        <taxon>Pseudonocardia</taxon>
    </lineage>
</organism>
<sequence>MRKVVLLNAYSAENRGDGLLVELAVDLVQEAVGSNVDISVIAADPDSFSGLDVVSPLPGRGRATRGAAGAVLVASGGRVGLARGFATRIQQADLIVSVGGGYLRGGHAAELLKSTLVHGAQIMVASRAGVPWIMLPQSIGPYPNGYRQLLAGYLKRAQRIFLRDDVSTTELRRLPNVARVADTAILEMGKTHPTSQDSAAHHIGLVIRNLRAPGGYHTQVRELFGRSDSWMPVVQSTYSGNDDTNFYLELLGVHARCSLEEALQGNALKAVVSVRLHGALRSIMLGVPAIHLSYERKGRAAFEDLGLGDYVFDARTFRAQQVSGAIESILQDPGGYWGTIHAALHRVRQQRTQVIDEIRAAVCSTA</sequence>
<dbReference type="GO" id="GO:0016740">
    <property type="term" value="F:transferase activity"/>
    <property type="evidence" value="ECO:0007669"/>
    <property type="project" value="UniProtKB-KW"/>
</dbReference>
<dbReference type="PANTHER" id="PTHR36836">
    <property type="entry name" value="COLANIC ACID BIOSYNTHESIS PROTEIN WCAK"/>
    <property type="match status" value="1"/>
</dbReference>
<dbReference type="Pfam" id="PF04230">
    <property type="entry name" value="PS_pyruv_trans"/>
    <property type="match status" value="1"/>
</dbReference>
<keyword evidence="3" id="KW-1185">Reference proteome</keyword>
<evidence type="ECO:0000313" key="2">
    <source>
        <dbReference type="EMBL" id="NMH91919.1"/>
    </source>
</evidence>
<proteinExistence type="predicted"/>
<comment type="caution">
    <text evidence="2">The sequence shown here is derived from an EMBL/GenBank/DDBJ whole genome shotgun (WGS) entry which is preliminary data.</text>
</comment>
<dbReference type="EMBL" id="JAAXKZ010000027">
    <property type="protein sequence ID" value="NMH91919.1"/>
    <property type="molecule type" value="Genomic_DNA"/>
</dbReference>
<evidence type="ECO:0000313" key="3">
    <source>
        <dbReference type="Proteomes" id="UP000586918"/>
    </source>
</evidence>
<dbReference type="PANTHER" id="PTHR36836:SF1">
    <property type="entry name" value="COLANIC ACID BIOSYNTHESIS PROTEIN WCAK"/>
    <property type="match status" value="1"/>
</dbReference>
<keyword evidence="2" id="KW-0808">Transferase</keyword>
<reference evidence="2 3" key="1">
    <citation type="submission" date="2020-04" db="EMBL/GenBank/DDBJ databases">
        <authorList>
            <person name="Klaysubun C."/>
            <person name="Duangmal K."/>
            <person name="Lipun K."/>
        </authorList>
    </citation>
    <scope>NUCLEOTIDE SEQUENCE [LARGE SCALE GENOMIC DNA]</scope>
    <source>
        <strain evidence="2 3">DSM 45300</strain>
    </source>
</reference>
<name>A0A848DH92_9PSEU</name>
<accession>A0A848DH92</accession>
<evidence type="ECO:0000259" key="1">
    <source>
        <dbReference type="Pfam" id="PF04230"/>
    </source>
</evidence>